<dbReference type="PANTHER" id="PTHR31827">
    <property type="entry name" value="EMB|CAB89363.1"/>
    <property type="match status" value="1"/>
</dbReference>
<dbReference type="InterPro" id="IPR056866">
    <property type="entry name" value="Znf_WRKY19"/>
</dbReference>
<protein>
    <recommendedName>
        <fullName evidence="2">WRKY19-like zinc finger domain-containing protein</fullName>
    </recommendedName>
</protein>
<feature type="domain" description="WRKY19-like zinc finger" evidence="2">
    <location>
        <begin position="317"/>
        <end position="341"/>
    </location>
</feature>
<feature type="domain" description="WRKY19-like zinc finger" evidence="2">
    <location>
        <begin position="417"/>
        <end position="441"/>
    </location>
</feature>
<dbReference type="OrthoDB" id="77038at2759"/>
<feature type="domain" description="WRKY19-like zinc finger" evidence="2">
    <location>
        <begin position="342"/>
        <end position="366"/>
    </location>
</feature>
<feature type="compositionally biased region" description="Low complexity" evidence="1">
    <location>
        <begin position="165"/>
        <end position="176"/>
    </location>
</feature>
<name>A0A7J9GU00_9ROSI</name>
<dbReference type="Proteomes" id="UP000593560">
    <property type="component" value="Unassembled WGS sequence"/>
</dbReference>
<feature type="compositionally biased region" description="Low complexity" evidence="1">
    <location>
        <begin position="81"/>
        <end position="105"/>
    </location>
</feature>
<evidence type="ECO:0000259" key="2">
    <source>
        <dbReference type="Pfam" id="PF24906"/>
    </source>
</evidence>
<comment type="caution">
    <text evidence="3">The sequence shown here is derived from an EMBL/GenBank/DDBJ whole genome shotgun (WGS) entry which is preliminary data.</text>
</comment>
<proteinExistence type="predicted"/>
<dbReference type="PANTHER" id="PTHR31827:SF40">
    <property type="entry name" value="F22C12.10"/>
    <property type="match status" value="1"/>
</dbReference>
<keyword evidence="4" id="KW-1185">Reference proteome</keyword>
<reference evidence="3 4" key="1">
    <citation type="journal article" date="2019" name="Genome Biol. Evol.">
        <title>Insights into the evolution of the New World diploid cottons (Gossypium, subgenus Houzingenia) based on genome sequencing.</title>
        <authorList>
            <person name="Grover C.E."/>
            <person name="Arick M.A. 2nd"/>
            <person name="Thrash A."/>
            <person name="Conover J.L."/>
            <person name="Sanders W.S."/>
            <person name="Peterson D.G."/>
            <person name="Frelichowski J.E."/>
            <person name="Scheffler J.A."/>
            <person name="Scheffler B.E."/>
            <person name="Wendel J.F."/>
        </authorList>
    </citation>
    <scope>NUCLEOTIDE SEQUENCE [LARGE SCALE GENOMIC DNA]</scope>
    <source>
        <strain evidence="3">0</strain>
        <tissue evidence="3">Leaf</tissue>
    </source>
</reference>
<feature type="domain" description="WRKY19-like zinc finger" evidence="2">
    <location>
        <begin position="392"/>
        <end position="416"/>
    </location>
</feature>
<evidence type="ECO:0000256" key="1">
    <source>
        <dbReference type="SAM" id="MobiDB-lite"/>
    </source>
</evidence>
<dbReference type="EMBL" id="JABFAD010000006">
    <property type="protein sequence ID" value="MBA0801056.1"/>
    <property type="molecule type" value="Genomic_DNA"/>
</dbReference>
<feature type="non-terminal residue" evidence="3">
    <location>
        <position position="451"/>
    </location>
</feature>
<accession>A0A7J9GU00</accession>
<feature type="region of interest" description="Disordered" evidence="1">
    <location>
        <begin position="81"/>
        <end position="110"/>
    </location>
</feature>
<feature type="domain" description="WRKY19-like zinc finger" evidence="2">
    <location>
        <begin position="268"/>
        <end position="291"/>
    </location>
</feature>
<feature type="region of interest" description="Disordered" evidence="1">
    <location>
        <begin position="165"/>
        <end position="196"/>
    </location>
</feature>
<organism evidence="3 4">
    <name type="scientific">Gossypium harknessii</name>
    <dbReference type="NCBI Taxonomy" id="34285"/>
    <lineage>
        <taxon>Eukaryota</taxon>
        <taxon>Viridiplantae</taxon>
        <taxon>Streptophyta</taxon>
        <taxon>Embryophyta</taxon>
        <taxon>Tracheophyta</taxon>
        <taxon>Spermatophyta</taxon>
        <taxon>Magnoliopsida</taxon>
        <taxon>eudicotyledons</taxon>
        <taxon>Gunneridae</taxon>
        <taxon>Pentapetalae</taxon>
        <taxon>rosids</taxon>
        <taxon>malvids</taxon>
        <taxon>Malvales</taxon>
        <taxon>Malvaceae</taxon>
        <taxon>Malvoideae</taxon>
        <taxon>Gossypium</taxon>
    </lineage>
</organism>
<sequence length="451" mass="46960">MDSRFSNVGFPANYSLNAFKILGNSMQVGGTGGAYNMDTVLRLDSAGSSVPYMSASKGIKRKWSSMDRSIRGQTGSLLALGLGRSSSSSDSKGSSTTACTTTSSAKEADEESSMDIALDFILHLGNEKVINPKKSASSSPKGLDLQRNVDLELSLSSGLSESDITSVHLSSSPSQSVMKMPTAVEGSPNEDERSTSCHWKPGIGLPSFQSLPAKEASVFCKEVPRGIDLSPIVPELSSSVITTPKSSVTCTSGMTRQQQPQHRSSSSKTCQVEGCVRGARGASGRCISHGGGRRCQKPGCHKGAEGRTVYCKAHGGGRRCEFLGCTKSAEGRTDFCIAHGGGRRCGHDGCTRAARGKSGLCIRHGGGKRCQMENCTKSAEGLSGLCISHGGGRRCQFIGCTKGAQGSTMFCKAHGGGKRCTYPGCTKGAEGSTPFCKGHGGGKRCAFQGSG</sequence>
<evidence type="ECO:0000313" key="3">
    <source>
        <dbReference type="EMBL" id="MBA0801056.1"/>
    </source>
</evidence>
<gene>
    <name evidence="3" type="ORF">Gohar_011447</name>
</gene>
<feature type="domain" description="WRKY19-like zinc finger" evidence="2">
    <location>
        <begin position="367"/>
        <end position="391"/>
    </location>
</feature>
<evidence type="ECO:0000313" key="4">
    <source>
        <dbReference type="Proteomes" id="UP000593560"/>
    </source>
</evidence>
<dbReference type="Pfam" id="PF24906">
    <property type="entry name" value="Zf_WRKY19"/>
    <property type="match status" value="6"/>
</dbReference>
<dbReference type="AlphaFoldDB" id="A0A7J9GU00"/>